<evidence type="ECO:0000313" key="1">
    <source>
        <dbReference type="EMBL" id="MCM6774051.1"/>
    </source>
</evidence>
<reference evidence="1" key="1">
    <citation type="submission" date="2022-06" db="EMBL/GenBank/DDBJ databases">
        <title>Novel species in genus nocardia.</title>
        <authorList>
            <person name="Li F."/>
        </authorList>
    </citation>
    <scope>NUCLEOTIDE SEQUENCE</scope>
    <source>
        <strain evidence="1">CDC141</strain>
    </source>
</reference>
<name>A0A9X2E5K2_9NOCA</name>
<dbReference type="SUPFAM" id="SSF55729">
    <property type="entry name" value="Acyl-CoA N-acyltransferases (Nat)"/>
    <property type="match status" value="1"/>
</dbReference>
<dbReference type="CDD" id="cd04301">
    <property type="entry name" value="NAT_SF"/>
    <property type="match status" value="1"/>
</dbReference>
<dbReference type="Proteomes" id="UP001139157">
    <property type="component" value="Unassembled WGS sequence"/>
</dbReference>
<dbReference type="Gene3D" id="3.40.630.30">
    <property type="match status" value="1"/>
</dbReference>
<keyword evidence="2" id="KW-1185">Reference proteome</keyword>
<gene>
    <name evidence="1" type="ORF">NDR86_11255</name>
</gene>
<accession>A0A9X2E5K2</accession>
<dbReference type="EMBL" id="JAMRXG010000004">
    <property type="protein sequence ID" value="MCM6774051.1"/>
    <property type="molecule type" value="Genomic_DNA"/>
</dbReference>
<dbReference type="AlphaFoldDB" id="A0A9X2E5K2"/>
<proteinExistence type="predicted"/>
<evidence type="ECO:0000313" key="2">
    <source>
        <dbReference type="Proteomes" id="UP001139157"/>
    </source>
</evidence>
<comment type="caution">
    <text evidence="1">The sequence shown here is derived from an EMBL/GenBank/DDBJ whole genome shotgun (WGS) entry which is preliminary data.</text>
</comment>
<organism evidence="1 2">
    <name type="scientific">Nocardia pulmonis</name>
    <dbReference type="NCBI Taxonomy" id="2951408"/>
    <lineage>
        <taxon>Bacteria</taxon>
        <taxon>Bacillati</taxon>
        <taxon>Actinomycetota</taxon>
        <taxon>Actinomycetes</taxon>
        <taxon>Mycobacteriales</taxon>
        <taxon>Nocardiaceae</taxon>
        <taxon>Nocardia</taxon>
    </lineage>
</organism>
<protein>
    <submittedName>
        <fullName evidence="1">GNAT family N-acetyltransferase</fullName>
    </submittedName>
</protein>
<sequence length="117" mass="13053">MTTPETKPPTPAQLRWTLRVARDCGLPTVTRTLRYLRATAHLKPPTAHTLEFIGVHPNARGTGAARLLLNTIHPTRPLFLTTADPRNVSLYHHCGFETTTQLRIDGLTVTAMIRPPR</sequence>
<dbReference type="InterPro" id="IPR016181">
    <property type="entry name" value="Acyl_CoA_acyltransferase"/>
</dbReference>